<sequence>MNSEEKEKQEKTLAKLQWLNERAKLDFKGNASPFEVKKTLRFVEQEKKAKARALAGDTDFLPFWHGATPLALDATRSNYIKCDETLQCSRSGAQRPAYGAQAVDPATGLTEVQLALSWNVPHAPPPQPPRASNVVPAKVKHDAFYLRSLTPEERSAAYRRHLIEHPRHTLEISRTHQDRWINSTQLGEPVARPKRAPHNSALDCQNTVRSVYLLRSS</sequence>
<evidence type="ECO:0000313" key="2">
    <source>
        <dbReference type="Proteomes" id="UP000038009"/>
    </source>
</evidence>
<reference evidence="1 2" key="1">
    <citation type="journal article" date="2015" name="PLoS Pathog.">
        <title>Leptomonas seymouri: Adaptations to the Dixenous Life Cycle Analyzed by Genome Sequencing, Transcriptome Profiling and Co-infection with Leishmania donovani.</title>
        <authorList>
            <person name="Kraeva N."/>
            <person name="Butenko A."/>
            <person name="Hlavacova J."/>
            <person name="Kostygov A."/>
            <person name="Myskova J."/>
            <person name="Grybchuk D."/>
            <person name="Lestinova T."/>
            <person name="Votypka J."/>
            <person name="Volf P."/>
            <person name="Opperdoes F."/>
            <person name="Flegontov P."/>
            <person name="Lukes J."/>
            <person name="Yurchenko V."/>
        </authorList>
    </citation>
    <scope>NUCLEOTIDE SEQUENCE [LARGE SCALE GENOMIC DNA]</scope>
    <source>
        <strain evidence="1 2">ATCC 30220</strain>
    </source>
</reference>
<dbReference type="OrthoDB" id="260323at2759"/>
<name>A0A0N1I7M0_LEPSE</name>
<keyword evidence="2" id="KW-1185">Reference proteome</keyword>
<dbReference type="VEuPathDB" id="TriTrypDB:Lsey_0048_0350"/>
<dbReference type="AlphaFoldDB" id="A0A0N1I7M0"/>
<evidence type="ECO:0000313" key="1">
    <source>
        <dbReference type="EMBL" id="KPI88515.1"/>
    </source>
</evidence>
<proteinExistence type="predicted"/>
<accession>A0A0N1I7M0</accession>
<gene>
    <name evidence="1" type="ORF">ABL78_2411</name>
</gene>
<protein>
    <submittedName>
        <fullName evidence="1">Uncharacterized protein</fullName>
    </submittedName>
</protein>
<comment type="caution">
    <text evidence="1">The sequence shown here is derived from an EMBL/GenBank/DDBJ whole genome shotgun (WGS) entry which is preliminary data.</text>
</comment>
<dbReference type="OMA" id="TLAKLQW"/>
<organism evidence="1 2">
    <name type="scientific">Leptomonas seymouri</name>
    <dbReference type="NCBI Taxonomy" id="5684"/>
    <lineage>
        <taxon>Eukaryota</taxon>
        <taxon>Discoba</taxon>
        <taxon>Euglenozoa</taxon>
        <taxon>Kinetoplastea</taxon>
        <taxon>Metakinetoplastina</taxon>
        <taxon>Trypanosomatida</taxon>
        <taxon>Trypanosomatidae</taxon>
        <taxon>Leishmaniinae</taxon>
        <taxon>Leptomonas</taxon>
    </lineage>
</organism>
<dbReference type="Proteomes" id="UP000038009">
    <property type="component" value="Unassembled WGS sequence"/>
</dbReference>
<dbReference type="EMBL" id="LJSK01000048">
    <property type="protein sequence ID" value="KPI88515.1"/>
    <property type="molecule type" value="Genomic_DNA"/>
</dbReference>